<evidence type="ECO:0000313" key="2">
    <source>
        <dbReference type="EMBL" id="WVZ83066.1"/>
    </source>
</evidence>
<accession>A0AAQ3X330</accession>
<feature type="region of interest" description="Disordered" evidence="1">
    <location>
        <begin position="133"/>
        <end position="153"/>
    </location>
</feature>
<keyword evidence="3" id="KW-1185">Reference proteome</keyword>
<dbReference type="EMBL" id="CP144751">
    <property type="protein sequence ID" value="WVZ83066.1"/>
    <property type="molecule type" value="Genomic_DNA"/>
</dbReference>
<name>A0AAQ3X330_PASNO</name>
<sequence>MPASSPTSHFQAPAPVVISPTTFPAVSSTTSSTVPGWNARLAKNTFHSPPWLRTSWTIAHSSINCKRLPQMKRKPGELWWAAIVSMRKPPLEAGKTDKHIVHSDEAGNDDGSCDDHHAETVKRVAENAFKTPCKKAKTGQAPSKPPLKQPFIPRRPVTRSRKRVKTELSNVPNWPPKVPLEHCSLSHGDKALNVWASNAPAAEFSLMVKHLKGLVLHELVYGLRELIMEKRKLDQDEEHIEELLQHQQQQKEHPPKKKKAPPKKKTTKKRKQLKE</sequence>
<protein>
    <submittedName>
        <fullName evidence="2">Uncharacterized protein</fullName>
    </submittedName>
</protein>
<evidence type="ECO:0000313" key="3">
    <source>
        <dbReference type="Proteomes" id="UP001341281"/>
    </source>
</evidence>
<dbReference type="AlphaFoldDB" id="A0AAQ3X330"/>
<feature type="region of interest" description="Disordered" evidence="1">
    <location>
        <begin position="238"/>
        <end position="275"/>
    </location>
</feature>
<reference evidence="2 3" key="1">
    <citation type="submission" date="2024-02" db="EMBL/GenBank/DDBJ databases">
        <title>High-quality chromosome-scale genome assembly of Pensacola bahiagrass (Paspalum notatum Flugge var. saurae).</title>
        <authorList>
            <person name="Vega J.M."/>
            <person name="Podio M."/>
            <person name="Orjuela J."/>
            <person name="Siena L.A."/>
            <person name="Pessino S.C."/>
            <person name="Combes M.C."/>
            <person name="Mariac C."/>
            <person name="Albertini E."/>
            <person name="Pupilli F."/>
            <person name="Ortiz J.P.A."/>
            <person name="Leblanc O."/>
        </authorList>
    </citation>
    <scope>NUCLEOTIDE SEQUENCE [LARGE SCALE GENOMIC DNA]</scope>
    <source>
        <strain evidence="2">R1</strain>
        <tissue evidence="2">Leaf</tissue>
    </source>
</reference>
<feature type="compositionally biased region" description="Basic residues" evidence="1">
    <location>
        <begin position="254"/>
        <end position="275"/>
    </location>
</feature>
<evidence type="ECO:0000256" key="1">
    <source>
        <dbReference type="SAM" id="MobiDB-lite"/>
    </source>
</evidence>
<organism evidence="2 3">
    <name type="scientific">Paspalum notatum var. saurae</name>
    <dbReference type="NCBI Taxonomy" id="547442"/>
    <lineage>
        <taxon>Eukaryota</taxon>
        <taxon>Viridiplantae</taxon>
        <taxon>Streptophyta</taxon>
        <taxon>Embryophyta</taxon>
        <taxon>Tracheophyta</taxon>
        <taxon>Spermatophyta</taxon>
        <taxon>Magnoliopsida</taxon>
        <taxon>Liliopsida</taxon>
        <taxon>Poales</taxon>
        <taxon>Poaceae</taxon>
        <taxon>PACMAD clade</taxon>
        <taxon>Panicoideae</taxon>
        <taxon>Andropogonodae</taxon>
        <taxon>Paspaleae</taxon>
        <taxon>Paspalinae</taxon>
        <taxon>Paspalum</taxon>
    </lineage>
</organism>
<feature type="compositionally biased region" description="Basic and acidic residues" evidence="1">
    <location>
        <begin position="241"/>
        <end position="253"/>
    </location>
</feature>
<gene>
    <name evidence="2" type="ORF">U9M48_030248</name>
</gene>
<dbReference type="Proteomes" id="UP001341281">
    <property type="component" value="Chromosome 07"/>
</dbReference>
<proteinExistence type="predicted"/>